<dbReference type="PANTHER" id="PTHR43048:SF3">
    <property type="entry name" value="METHYLMALONYL-COA EPIMERASE, MITOCHONDRIAL"/>
    <property type="match status" value="1"/>
</dbReference>
<feature type="domain" description="VOC" evidence="3">
    <location>
        <begin position="5"/>
        <end position="133"/>
    </location>
</feature>
<dbReference type="SUPFAM" id="SSF54593">
    <property type="entry name" value="Glyoxalase/Bleomycin resistance protein/Dihydroxybiphenyl dioxygenase"/>
    <property type="match status" value="1"/>
</dbReference>
<dbReference type="GO" id="GO:0046491">
    <property type="term" value="P:L-methylmalonyl-CoA metabolic process"/>
    <property type="evidence" value="ECO:0007669"/>
    <property type="project" value="TreeGrafter"/>
</dbReference>
<dbReference type="GO" id="GO:0004462">
    <property type="term" value="F:lactoylglutathione lyase activity"/>
    <property type="evidence" value="ECO:0007669"/>
    <property type="project" value="InterPro"/>
</dbReference>
<evidence type="ECO:0000313" key="5">
    <source>
        <dbReference type="Proteomes" id="UP000501421"/>
    </source>
</evidence>
<name>A0A679FHE5_9BACL</name>
<dbReference type="InterPro" id="IPR037523">
    <property type="entry name" value="VOC_core"/>
</dbReference>
<evidence type="ECO:0000256" key="2">
    <source>
        <dbReference type="ARBA" id="ARBA00022723"/>
    </source>
</evidence>
<dbReference type="PANTHER" id="PTHR43048">
    <property type="entry name" value="METHYLMALONYL-COA EPIMERASE"/>
    <property type="match status" value="1"/>
</dbReference>
<dbReference type="Pfam" id="PF13669">
    <property type="entry name" value="Glyoxalase_4"/>
    <property type="match status" value="1"/>
</dbReference>
<evidence type="ECO:0000259" key="3">
    <source>
        <dbReference type="PROSITE" id="PS51819"/>
    </source>
</evidence>
<dbReference type="GO" id="GO:0046872">
    <property type="term" value="F:metal ion binding"/>
    <property type="evidence" value="ECO:0007669"/>
    <property type="project" value="UniProtKB-KW"/>
</dbReference>
<dbReference type="RefSeq" id="WP_033844136.1">
    <property type="nucleotide sequence ID" value="NZ_AP022557.1"/>
</dbReference>
<dbReference type="EMBL" id="AP022557">
    <property type="protein sequence ID" value="BBW95692.1"/>
    <property type="molecule type" value="Genomic_DNA"/>
</dbReference>
<organism evidence="4 5">
    <name type="scientific">Geobacillus subterraneus</name>
    <dbReference type="NCBI Taxonomy" id="129338"/>
    <lineage>
        <taxon>Bacteria</taxon>
        <taxon>Bacillati</taxon>
        <taxon>Bacillota</taxon>
        <taxon>Bacilli</taxon>
        <taxon>Bacillales</taxon>
        <taxon>Anoxybacillaceae</taxon>
        <taxon>Geobacillus</taxon>
    </lineage>
</organism>
<dbReference type="PROSITE" id="PS51819">
    <property type="entry name" value="VOC"/>
    <property type="match status" value="1"/>
</dbReference>
<dbReference type="AlphaFoldDB" id="A0A679FHE5"/>
<evidence type="ECO:0000313" key="4">
    <source>
        <dbReference type="EMBL" id="BBW95692.1"/>
    </source>
</evidence>
<reference evidence="5" key="1">
    <citation type="journal article" date="2020" name="Microbiol. Resour. Announc.">
        <title>Complete Genome Sequence of Geobacillus sp. Strain E55-1, Isolated from Mine Geyser in Japan.</title>
        <authorList>
            <person name="Miyazaki K."/>
            <person name="Hase E."/>
            <person name="Tokito N."/>
        </authorList>
    </citation>
    <scope>NUCLEOTIDE SEQUENCE [LARGE SCALE GENOMIC DNA]</scope>
    <source>
        <strain evidence="5">E55-1</strain>
    </source>
</reference>
<dbReference type="Gene3D" id="3.10.180.10">
    <property type="entry name" value="2,3-Dihydroxybiphenyl 1,2-Dioxygenase, domain 1"/>
    <property type="match status" value="1"/>
</dbReference>
<dbReference type="CDD" id="cd07249">
    <property type="entry name" value="MMCE"/>
    <property type="match status" value="1"/>
</dbReference>
<gene>
    <name evidence="4" type="ORF">GsuE55_05250</name>
</gene>
<keyword evidence="5" id="KW-1185">Reference proteome</keyword>
<dbReference type="InterPro" id="IPR051785">
    <property type="entry name" value="MMCE/EMCE_epimerase"/>
</dbReference>
<evidence type="ECO:0000256" key="1">
    <source>
        <dbReference type="ARBA" id="ARBA00009308"/>
    </source>
</evidence>
<dbReference type="GO" id="GO:0004493">
    <property type="term" value="F:methylmalonyl-CoA epimerase activity"/>
    <property type="evidence" value="ECO:0007669"/>
    <property type="project" value="TreeGrafter"/>
</dbReference>
<dbReference type="NCBIfam" id="TIGR03081">
    <property type="entry name" value="metmalonyl_epim"/>
    <property type="match status" value="1"/>
</dbReference>
<dbReference type="Proteomes" id="UP000501421">
    <property type="component" value="Chromosome"/>
</dbReference>
<dbReference type="InterPro" id="IPR029068">
    <property type="entry name" value="Glyas_Bleomycin-R_OHBP_Dase"/>
</dbReference>
<dbReference type="InterPro" id="IPR017515">
    <property type="entry name" value="MeMalonyl-CoA_epimerase"/>
</dbReference>
<protein>
    <submittedName>
        <fullName evidence="4">Methylmalonyl-CoA epimerase</fullName>
    </submittedName>
</protein>
<accession>A0A679FHE5</accession>
<keyword evidence="2" id="KW-0479">Metal-binding</keyword>
<sequence length="141" mass="15566">MRVKKVDHIGIAVRSIEKALPFYTEVLGLPFLGIEEVESEQVKVAFLQAGEAKLELLEPLSPESAVATFIEKRGEGIHHVALGVEDITERIRELKEHGIRMIQDAPKRGAGGALVAFMHPKSTGGVLYELCERTNQTEGHR</sequence>
<comment type="similarity">
    <text evidence="1">Belongs to the methylmalonyl-CoA epimerase family.</text>
</comment>
<dbReference type="InterPro" id="IPR018146">
    <property type="entry name" value="Glyoxalase_1_CS"/>
</dbReference>
<proteinExistence type="inferred from homology"/>
<dbReference type="PROSITE" id="PS00934">
    <property type="entry name" value="GLYOXALASE_I_1"/>
    <property type="match status" value="1"/>
</dbReference>